<comment type="caution">
    <text evidence="2">The sequence shown here is derived from an EMBL/GenBank/DDBJ whole genome shotgun (WGS) entry which is preliminary data.</text>
</comment>
<dbReference type="EMBL" id="JARAKF010000001">
    <property type="protein sequence ID" value="MDU8994778.1"/>
    <property type="molecule type" value="Genomic_DNA"/>
</dbReference>
<feature type="compositionally biased region" description="Gly residues" evidence="1">
    <location>
        <begin position="80"/>
        <end position="97"/>
    </location>
</feature>
<evidence type="ECO:0000313" key="2">
    <source>
        <dbReference type="EMBL" id="MDU8994778.1"/>
    </source>
</evidence>
<sequence>MPVVVALRAGHGWFPAAEKPVATLVDDVEASRKEWTKAAAVTDADTFSAPCKKGLKIIDPRRTVTARKVLGLTTTPPSNDGGGGSRGNGGSGGGLEV</sequence>
<dbReference type="Proteomes" id="UP001257627">
    <property type="component" value="Unassembled WGS sequence"/>
</dbReference>
<accession>A0ABU3ULQ8</accession>
<dbReference type="RefSeq" id="WP_143609135.1">
    <property type="nucleotide sequence ID" value="NZ_CP107955.1"/>
</dbReference>
<keyword evidence="3" id="KW-1185">Reference proteome</keyword>
<evidence type="ECO:0000256" key="1">
    <source>
        <dbReference type="SAM" id="MobiDB-lite"/>
    </source>
</evidence>
<name>A0ABU3ULQ8_9ACTN</name>
<gene>
    <name evidence="2" type="ORF">PU648_21005</name>
</gene>
<protein>
    <submittedName>
        <fullName evidence="2">Uncharacterized protein</fullName>
    </submittedName>
</protein>
<reference evidence="2 3" key="1">
    <citation type="submission" date="2023-02" db="EMBL/GenBank/DDBJ databases">
        <authorList>
            <person name="Maleckis M."/>
        </authorList>
    </citation>
    <scope>NUCLEOTIDE SEQUENCE [LARGE SCALE GENOMIC DNA]</scope>
    <source>
        <strain evidence="2 3">P8-A2</strain>
    </source>
</reference>
<organism evidence="2 3">
    <name type="scientific">Streptomyces mirabilis</name>
    <dbReference type="NCBI Taxonomy" id="68239"/>
    <lineage>
        <taxon>Bacteria</taxon>
        <taxon>Bacillati</taxon>
        <taxon>Actinomycetota</taxon>
        <taxon>Actinomycetes</taxon>
        <taxon>Kitasatosporales</taxon>
        <taxon>Streptomycetaceae</taxon>
        <taxon>Streptomyces</taxon>
    </lineage>
</organism>
<proteinExistence type="predicted"/>
<feature type="region of interest" description="Disordered" evidence="1">
    <location>
        <begin position="71"/>
        <end position="97"/>
    </location>
</feature>
<evidence type="ECO:0000313" key="3">
    <source>
        <dbReference type="Proteomes" id="UP001257627"/>
    </source>
</evidence>